<dbReference type="InterPro" id="IPR020781">
    <property type="entry name" value="ATPase_OSCP/d_CS"/>
</dbReference>
<keyword evidence="3 8" id="KW-0375">Hydrogen ion transport</keyword>
<keyword evidence="8" id="KW-1003">Cell membrane</keyword>
<comment type="subcellular location">
    <subcellularLocation>
        <location evidence="8">Cell membrane</location>
        <topology evidence="8">Peripheral membrane protein</topology>
    </subcellularLocation>
    <subcellularLocation>
        <location evidence="1">Membrane</location>
    </subcellularLocation>
</comment>
<keyword evidence="10" id="KW-1185">Reference proteome</keyword>
<evidence type="ECO:0000313" key="10">
    <source>
        <dbReference type="Proteomes" id="UP000483379"/>
    </source>
</evidence>
<dbReference type="Proteomes" id="UP000483379">
    <property type="component" value="Unassembled WGS sequence"/>
</dbReference>
<dbReference type="RefSeq" id="WP_164451645.1">
    <property type="nucleotide sequence ID" value="NZ_JAAIJQ010000012.1"/>
</dbReference>
<dbReference type="PANTHER" id="PTHR11910">
    <property type="entry name" value="ATP SYNTHASE DELTA CHAIN"/>
    <property type="match status" value="1"/>
</dbReference>
<dbReference type="HAMAP" id="MF_01416">
    <property type="entry name" value="ATP_synth_delta_bact"/>
    <property type="match status" value="1"/>
</dbReference>
<evidence type="ECO:0000313" key="9">
    <source>
        <dbReference type="EMBL" id="NEV61427.1"/>
    </source>
</evidence>
<accession>A0A6M0JYI7</accession>
<dbReference type="GO" id="GO:0045259">
    <property type="term" value="C:proton-transporting ATP synthase complex"/>
    <property type="evidence" value="ECO:0007669"/>
    <property type="project" value="UniProtKB-KW"/>
</dbReference>
<dbReference type="NCBIfam" id="TIGR01145">
    <property type="entry name" value="ATP_synt_delta"/>
    <property type="match status" value="1"/>
</dbReference>
<dbReference type="SUPFAM" id="SSF47928">
    <property type="entry name" value="N-terminal domain of the delta subunit of the F1F0-ATP synthase"/>
    <property type="match status" value="1"/>
</dbReference>
<dbReference type="AlphaFoldDB" id="A0A6M0JYI7"/>
<reference evidence="9 10" key="1">
    <citation type="submission" date="2020-02" db="EMBL/GenBank/DDBJ databases">
        <title>Genome sequences of Thiorhodococcus mannitoliphagus and Thiorhodococcus minor, purple sulfur photosynthetic bacteria in the gammaproteobacterial family, Chromatiaceae.</title>
        <authorList>
            <person name="Aviles F.A."/>
            <person name="Meyer T.E."/>
            <person name="Kyndt J.A."/>
        </authorList>
    </citation>
    <scope>NUCLEOTIDE SEQUENCE [LARGE SCALE GENOMIC DNA]</scope>
    <source>
        <strain evidence="9 10">DSM 11518</strain>
    </source>
</reference>
<comment type="function">
    <text evidence="8">F(1)F(0) ATP synthase produces ATP from ADP in the presence of a proton or sodium gradient. F-type ATPases consist of two structural domains, F(1) containing the extramembraneous catalytic core and F(0) containing the membrane proton channel, linked together by a central stalk and a peripheral stalk. During catalysis, ATP synthesis in the catalytic domain of F(1) is coupled via a rotary mechanism of the central stalk subunits to proton translocation.</text>
</comment>
<name>A0A6M0JYI7_9GAMM</name>
<dbReference type="InterPro" id="IPR026015">
    <property type="entry name" value="ATP_synth_OSCP/delta_N_sf"/>
</dbReference>
<evidence type="ECO:0000256" key="7">
    <source>
        <dbReference type="ARBA" id="ARBA00023310"/>
    </source>
</evidence>
<keyword evidence="5 8" id="KW-0472">Membrane</keyword>
<dbReference type="Pfam" id="PF00213">
    <property type="entry name" value="OSCP"/>
    <property type="match status" value="1"/>
</dbReference>
<gene>
    <name evidence="8" type="primary">atpH</name>
    <name evidence="9" type="ORF">G3446_05885</name>
</gene>
<dbReference type="GO" id="GO:0046933">
    <property type="term" value="F:proton-transporting ATP synthase activity, rotational mechanism"/>
    <property type="evidence" value="ECO:0007669"/>
    <property type="project" value="UniProtKB-UniRule"/>
</dbReference>
<dbReference type="NCBIfam" id="NF004402">
    <property type="entry name" value="PRK05758.2-2"/>
    <property type="match status" value="1"/>
</dbReference>
<comment type="caution">
    <text evidence="9">The sequence shown here is derived from an EMBL/GenBank/DDBJ whole genome shotgun (WGS) entry which is preliminary data.</text>
</comment>
<comment type="function">
    <text evidence="8">This protein is part of the stalk that links CF(0) to CF(1). It either transmits conformational changes from CF(0) to CF(1) or is implicated in proton conduction.</text>
</comment>
<dbReference type="EMBL" id="JAAIJQ010000012">
    <property type="protein sequence ID" value="NEV61427.1"/>
    <property type="molecule type" value="Genomic_DNA"/>
</dbReference>
<evidence type="ECO:0000256" key="8">
    <source>
        <dbReference type="HAMAP-Rule" id="MF_01416"/>
    </source>
</evidence>
<dbReference type="InterPro" id="IPR000711">
    <property type="entry name" value="ATPase_OSCP/dsu"/>
</dbReference>
<protein>
    <recommendedName>
        <fullName evidence="8">ATP synthase subunit delta</fullName>
    </recommendedName>
    <alternativeName>
        <fullName evidence="8">ATP synthase F(1) sector subunit delta</fullName>
    </alternativeName>
    <alternativeName>
        <fullName evidence="8">F-type ATPase subunit delta</fullName>
        <shortName evidence="8">F-ATPase subunit delta</shortName>
    </alternativeName>
</protein>
<keyword evidence="2 8" id="KW-0813">Transport</keyword>
<evidence type="ECO:0000256" key="6">
    <source>
        <dbReference type="ARBA" id="ARBA00023196"/>
    </source>
</evidence>
<dbReference type="GO" id="GO:0005886">
    <property type="term" value="C:plasma membrane"/>
    <property type="evidence" value="ECO:0007669"/>
    <property type="project" value="UniProtKB-SubCell"/>
</dbReference>
<dbReference type="Gene3D" id="1.10.520.20">
    <property type="entry name" value="N-terminal domain of the delta subunit of the F1F0-ATP synthase"/>
    <property type="match status" value="1"/>
</dbReference>
<keyword evidence="4 8" id="KW-0406">Ion transport</keyword>
<evidence type="ECO:0000256" key="5">
    <source>
        <dbReference type="ARBA" id="ARBA00023136"/>
    </source>
</evidence>
<keyword evidence="6 8" id="KW-0139">CF(1)</keyword>
<evidence type="ECO:0000256" key="2">
    <source>
        <dbReference type="ARBA" id="ARBA00022448"/>
    </source>
</evidence>
<evidence type="ECO:0000256" key="4">
    <source>
        <dbReference type="ARBA" id="ARBA00023065"/>
    </source>
</evidence>
<dbReference type="PRINTS" id="PR00125">
    <property type="entry name" value="ATPASEDELTA"/>
</dbReference>
<evidence type="ECO:0000256" key="3">
    <source>
        <dbReference type="ARBA" id="ARBA00022781"/>
    </source>
</evidence>
<dbReference type="PROSITE" id="PS00389">
    <property type="entry name" value="ATPASE_DELTA"/>
    <property type="match status" value="1"/>
</dbReference>
<sequence>MAGDITTIARPYAEAVFARAKESGQVDAWSEALELLAAVTSDTQLVAQIGNPTVPRESIRDLILEVCGDALPGEAVNLVKLLAENSRLEAVAEIARLFEERRVADQGVRQVLVRTAFEVDAAQKDALAQALSKRLGGQVDLEIETDSTLIGGIEIRAGDLVIDDSVRSKIKQLAHALQF</sequence>
<organism evidence="9 10">
    <name type="scientific">Thiorhodococcus minor</name>
    <dbReference type="NCBI Taxonomy" id="57489"/>
    <lineage>
        <taxon>Bacteria</taxon>
        <taxon>Pseudomonadati</taxon>
        <taxon>Pseudomonadota</taxon>
        <taxon>Gammaproteobacteria</taxon>
        <taxon>Chromatiales</taxon>
        <taxon>Chromatiaceae</taxon>
        <taxon>Thiorhodococcus</taxon>
    </lineage>
</organism>
<keyword evidence="7 8" id="KW-0066">ATP synthesis</keyword>
<evidence type="ECO:0000256" key="1">
    <source>
        <dbReference type="ARBA" id="ARBA00004370"/>
    </source>
</evidence>
<proteinExistence type="inferred from homology"/>
<comment type="similarity">
    <text evidence="8">Belongs to the ATPase delta chain family.</text>
</comment>